<protein>
    <recommendedName>
        <fullName evidence="1">SpoVT-AbrB domain-containing protein</fullName>
    </recommendedName>
</protein>
<dbReference type="InterPro" id="IPR037914">
    <property type="entry name" value="SpoVT-AbrB_sf"/>
</dbReference>
<dbReference type="Pfam" id="PF04014">
    <property type="entry name" value="MazE_antitoxin"/>
    <property type="match status" value="1"/>
</dbReference>
<dbReference type="InterPro" id="IPR007159">
    <property type="entry name" value="SpoVT-AbrB_dom"/>
</dbReference>
<evidence type="ECO:0000313" key="2">
    <source>
        <dbReference type="EMBL" id="PUA31359.1"/>
    </source>
</evidence>
<dbReference type="EMBL" id="NDWU01000019">
    <property type="protein sequence ID" value="PUA31359.1"/>
    <property type="molecule type" value="Genomic_DNA"/>
</dbReference>
<organism evidence="2 3">
    <name type="scientific">Candidatus Terraquivivens tikiterensis</name>
    <dbReference type="NCBI Taxonomy" id="1980982"/>
    <lineage>
        <taxon>Archaea</taxon>
        <taxon>Nitrososphaerota</taxon>
        <taxon>Candidatus Wolframiiraptoraceae</taxon>
        <taxon>Candidatus Terraquivivens</taxon>
    </lineage>
</organism>
<feature type="domain" description="SpoVT-AbrB" evidence="1">
    <location>
        <begin position="7"/>
        <end position="46"/>
    </location>
</feature>
<reference evidence="2 3" key="1">
    <citation type="submission" date="2017-04" db="EMBL/GenBank/DDBJ databases">
        <title>Draft Aigarchaeota genome from a New Zealand hot spring.</title>
        <authorList>
            <person name="Reysenbach A.-L."/>
            <person name="Donaho J.A."/>
            <person name="Gerhart J."/>
            <person name="Kelley J.F."/>
            <person name="Kouba K."/>
            <person name="Podar M."/>
            <person name="Stott M."/>
        </authorList>
    </citation>
    <scope>NUCLEOTIDE SEQUENCE [LARGE SCALE GENOMIC DNA]</scope>
    <source>
        <strain evidence="2">NZ13_MG1</strain>
    </source>
</reference>
<dbReference type="Proteomes" id="UP000244066">
    <property type="component" value="Unassembled WGS sequence"/>
</dbReference>
<proteinExistence type="predicted"/>
<dbReference type="SUPFAM" id="SSF89447">
    <property type="entry name" value="AbrB/MazE/MraZ-like"/>
    <property type="match status" value="1"/>
</dbReference>
<dbReference type="Gene3D" id="2.10.260.10">
    <property type="match status" value="1"/>
</dbReference>
<gene>
    <name evidence="2" type="ORF">B9J98_06710</name>
</gene>
<dbReference type="SMART" id="SM00966">
    <property type="entry name" value="SpoVT_AbrB"/>
    <property type="match status" value="1"/>
</dbReference>
<comment type="caution">
    <text evidence="2">The sequence shown here is derived from an EMBL/GenBank/DDBJ whole genome shotgun (WGS) entry which is preliminary data.</text>
</comment>
<accession>A0A2R7Y1P1</accession>
<dbReference type="GO" id="GO:0003677">
    <property type="term" value="F:DNA binding"/>
    <property type="evidence" value="ECO:0007669"/>
    <property type="project" value="InterPro"/>
</dbReference>
<dbReference type="AlphaFoldDB" id="A0A2R7Y1P1"/>
<evidence type="ECO:0000259" key="1">
    <source>
        <dbReference type="SMART" id="SM00966"/>
    </source>
</evidence>
<evidence type="ECO:0000313" key="3">
    <source>
        <dbReference type="Proteomes" id="UP000244066"/>
    </source>
</evidence>
<name>A0A2R7Y1P1_9ARCH</name>
<sequence length="64" mass="7235">MSVSRVKRVGGSLMVTIPKELAEALGIREGELVRIEVKKLRRDFFGALRDMTPMTAEEELHAHE</sequence>